<dbReference type="EMBL" id="LFJC01000003">
    <property type="protein sequence ID" value="PIT05389.1"/>
    <property type="molecule type" value="Genomic_DNA"/>
</dbReference>
<dbReference type="InterPro" id="IPR000792">
    <property type="entry name" value="Tscrpt_reg_LuxR_C"/>
</dbReference>
<protein>
    <submittedName>
        <fullName evidence="2">LuxR family transcriptional regulator</fullName>
    </submittedName>
</protein>
<dbReference type="Pfam" id="PF00196">
    <property type="entry name" value="GerE"/>
    <property type="match status" value="1"/>
</dbReference>
<reference evidence="2 3" key="1">
    <citation type="submission" date="2015-06" db="EMBL/GenBank/DDBJ databases">
        <title>Comparative genome analysis of nirS-carrying Bradyrhizobium sp. strains.</title>
        <authorList>
            <person name="Ishii S."/>
            <person name="Jang J."/>
            <person name="Nishizawa T."/>
            <person name="Senoo K."/>
        </authorList>
    </citation>
    <scope>NUCLEOTIDE SEQUENCE [LARGE SCALE GENOMIC DNA]</scope>
    <source>
        <strain evidence="2 3">TSA1</strain>
    </source>
</reference>
<dbReference type="Proteomes" id="UP000228930">
    <property type="component" value="Unassembled WGS sequence"/>
</dbReference>
<dbReference type="CDD" id="cd06170">
    <property type="entry name" value="LuxR_C_like"/>
    <property type="match status" value="1"/>
</dbReference>
<organism evidence="2 3">
    <name type="scientific">Bradyrhizobium nitroreducens</name>
    <dbReference type="NCBI Taxonomy" id="709803"/>
    <lineage>
        <taxon>Bacteria</taxon>
        <taxon>Pseudomonadati</taxon>
        <taxon>Pseudomonadota</taxon>
        <taxon>Alphaproteobacteria</taxon>
        <taxon>Hyphomicrobiales</taxon>
        <taxon>Nitrobacteraceae</taxon>
        <taxon>Bradyrhizobium</taxon>
    </lineage>
</organism>
<dbReference type="PROSITE" id="PS50043">
    <property type="entry name" value="HTH_LUXR_2"/>
    <property type="match status" value="1"/>
</dbReference>
<evidence type="ECO:0000313" key="2">
    <source>
        <dbReference type="EMBL" id="PIT05389.1"/>
    </source>
</evidence>
<accession>A0A2M6ULF0</accession>
<dbReference type="AlphaFoldDB" id="A0A2M6ULF0"/>
<proteinExistence type="predicted"/>
<dbReference type="GO" id="GO:0003677">
    <property type="term" value="F:DNA binding"/>
    <property type="evidence" value="ECO:0007669"/>
    <property type="project" value="InterPro"/>
</dbReference>
<dbReference type="GO" id="GO:0006355">
    <property type="term" value="P:regulation of DNA-templated transcription"/>
    <property type="evidence" value="ECO:0007669"/>
    <property type="project" value="InterPro"/>
</dbReference>
<gene>
    <name evidence="2" type="ORF">TSA1_35110</name>
</gene>
<evidence type="ECO:0000259" key="1">
    <source>
        <dbReference type="PROSITE" id="PS50043"/>
    </source>
</evidence>
<keyword evidence="3" id="KW-1185">Reference proteome</keyword>
<dbReference type="InterPro" id="IPR016032">
    <property type="entry name" value="Sig_transdc_resp-reg_C-effctor"/>
</dbReference>
<dbReference type="InterPro" id="IPR036388">
    <property type="entry name" value="WH-like_DNA-bd_sf"/>
</dbReference>
<evidence type="ECO:0000313" key="3">
    <source>
        <dbReference type="Proteomes" id="UP000228930"/>
    </source>
</evidence>
<feature type="domain" description="HTH luxR-type" evidence="1">
    <location>
        <begin position="300"/>
        <end position="365"/>
    </location>
</feature>
<dbReference type="SMART" id="SM00421">
    <property type="entry name" value="HTH_LUXR"/>
    <property type="match status" value="1"/>
</dbReference>
<sequence length="379" mass="41752">MTTQQADRFSSLIGEIYDAAIDPALRSGALEQVAHFVGGCAAMIVSRDSARLSIEIHQHFGADARFRQLYRDRYVEFDPLLDRHLNLAPEQTIGVTDIMPHADFLETTFYREWVEPQGAIDLATVALEKTAARTTVLQVLRHRSRGTVDDAMRERMRLLAPHIQRSQIMGRQIRARSHTVDDLADVLDGLNTAICLLDADGRVVHANAACRQLFADANLLAMVGDRIVARNTQTDKIFRSLCEIDGGARRQIELATAADGQHYLLHAFPLKRDRSLPRDIAATMLFVQRASMLPLLAADAIATAFRLTPSELRVLMAIIEIGGVPDIAAKLGIAETTVKTHLGRLFEKTGAGRQADLVKIAAGFAVPFARRTSGDDRAT</sequence>
<comment type="caution">
    <text evidence="2">The sequence shown here is derived from an EMBL/GenBank/DDBJ whole genome shotgun (WGS) entry which is preliminary data.</text>
</comment>
<dbReference type="SUPFAM" id="SSF46894">
    <property type="entry name" value="C-terminal effector domain of the bipartite response regulators"/>
    <property type="match status" value="1"/>
</dbReference>
<dbReference type="RefSeq" id="WP_100180494.1">
    <property type="nucleotide sequence ID" value="NZ_LFJC01000003.1"/>
</dbReference>
<dbReference type="Gene3D" id="1.10.10.10">
    <property type="entry name" value="Winged helix-like DNA-binding domain superfamily/Winged helix DNA-binding domain"/>
    <property type="match status" value="1"/>
</dbReference>
<name>A0A2M6ULF0_9BRAD</name>